<proteinExistence type="predicted"/>
<evidence type="ECO:0000313" key="2">
    <source>
        <dbReference type="EMBL" id="AWO70530.1"/>
    </source>
</evidence>
<evidence type="ECO:0000256" key="1">
    <source>
        <dbReference type="SAM" id="MobiDB-lite"/>
    </source>
</evidence>
<feature type="compositionally biased region" description="Basic and acidic residues" evidence="1">
    <location>
        <begin position="1"/>
        <end position="13"/>
    </location>
</feature>
<organism evidence="2">
    <name type="scientific">Human herpesvirus 1</name>
    <name type="common">HHV-1</name>
    <name type="synonym">Human herpes simplex virus 1</name>
    <dbReference type="NCBI Taxonomy" id="10298"/>
    <lineage>
        <taxon>Viruses</taxon>
        <taxon>Duplodnaviria</taxon>
        <taxon>Heunggongvirae</taxon>
        <taxon>Peploviricota</taxon>
        <taxon>Herviviricetes</taxon>
        <taxon>Herpesvirales</taxon>
        <taxon>Orthoherpesviridae</taxon>
        <taxon>Alphaherpesvirinae</taxon>
        <taxon>Simplexvirus</taxon>
        <taxon>Simplexvirus humanalpha1</taxon>
    </lineage>
</organism>
<reference evidence="2" key="1">
    <citation type="journal article" date="2018" name="J. ISSAAS">
        <title>Ultrasensitive capture of human herpes simplex virus genomes directly from clinical samples reveals extraordinarily limited evolution in cell culture.</title>
        <authorList>
            <person name="Greninger A.L."/>
            <person name="Roychoudhury P."/>
            <person name="Xie H."/>
            <person name="Casto A."/>
            <person name="Cent A."/>
            <person name="Pepper G."/>
            <person name="Koelle D.M."/>
            <person name="Huang M.-L."/>
            <person name="Wald A."/>
            <person name="Johnston C."/>
            <person name="Jerome K.R."/>
        </authorList>
    </citation>
    <scope>NUCLEOTIDE SEQUENCE</scope>
    <source>
        <strain evidence="2">HSV1-ORIGINAL-H5</strain>
    </source>
</reference>
<feature type="region of interest" description="Disordered" evidence="1">
    <location>
        <begin position="1"/>
        <end position="147"/>
    </location>
</feature>
<feature type="compositionally biased region" description="Low complexity" evidence="1">
    <location>
        <begin position="47"/>
        <end position="77"/>
    </location>
</feature>
<organismHost>
    <name type="scientific">Homo sapiens</name>
    <name type="common">Human</name>
    <dbReference type="NCBI Taxonomy" id="9606"/>
</organismHost>
<sequence length="147" mass="15489">MADGADGRGRGFDQRAAATGPRRAGVGAGSCIMEFRSGRARRGAGGRRPPLLLLPAGPWDYMSPRTPRSSTRSAAADTDPRPDAGPPETDRQTLAAPGRRYADEAREGDRPSLSFFPPKHRQVRASSASTAGVVGVRGSRPLPIESP</sequence>
<feature type="compositionally biased region" description="Basic and acidic residues" evidence="1">
    <location>
        <begin position="100"/>
        <end position="110"/>
    </location>
</feature>
<dbReference type="EMBL" id="MH160373">
    <property type="protein sequence ID" value="AWO70517.1"/>
    <property type="molecule type" value="Genomic_DNA"/>
</dbReference>
<dbReference type="EMBL" id="MH160373">
    <property type="protein sequence ID" value="AWO70530.1"/>
    <property type="molecule type" value="Genomic_DNA"/>
</dbReference>
<protein>
    <submittedName>
        <fullName evidence="2">Uncharacterized protein</fullName>
    </submittedName>
</protein>
<name>A0A2U9A7P1_HHV1</name>
<accession>A0A2U9A7P1</accession>